<gene>
    <name evidence="4" type="ORF">A3207_09155</name>
</gene>
<evidence type="ECO:0000256" key="1">
    <source>
        <dbReference type="ARBA" id="ARBA00022679"/>
    </source>
</evidence>
<dbReference type="AlphaFoldDB" id="A0A8J8PEC0"/>
<dbReference type="CDD" id="cd04301">
    <property type="entry name" value="NAT_SF"/>
    <property type="match status" value="1"/>
</dbReference>
<evidence type="ECO:0000313" key="4">
    <source>
        <dbReference type="EMBL" id="TQS84204.1"/>
    </source>
</evidence>
<reference evidence="4" key="1">
    <citation type="submission" date="2016-03" db="EMBL/GenBank/DDBJ databases">
        <authorList>
            <person name="Borrel G."/>
            <person name="Mccann A."/>
            <person name="O'Toole P.W."/>
        </authorList>
    </citation>
    <scope>NUCLEOTIDE SEQUENCE</scope>
    <source>
        <strain evidence="4">183</strain>
    </source>
</reference>
<dbReference type="InterPro" id="IPR016181">
    <property type="entry name" value="Acyl_CoA_acyltransferase"/>
</dbReference>
<evidence type="ECO:0000259" key="3">
    <source>
        <dbReference type="PROSITE" id="PS51186"/>
    </source>
</evidence>
<accession>A0A8J8PEC0</accession>
<sequence>MEKTIKHSGNNIMTVYLRNFRDSDAPAVYDLVCSTLEEDYDPTIFTILPKLWPQGCIVAESVSGIAGFLLGSVVSPGQVQILMLSVDPDMRHRGIGAEMMIKFLSACNALNCLEVQLEVRKSNINAIRFYQRFGFKLKELRENYYKDGEDAFIMTLEES</sequence>
<evidence type="ECO:0000256" key="2">
    <source>
        <dbReference type="ARBA" id="ARBA00023315"/>
    </source>
</evidence>
<dbReference type="GO" id="GO:0031415">
    <property type="term" value="C:NatA complex"/>
    <property type="evidence" value="ECO:0007669"/>
    <property type="project" value="InterPro"/>
</dbReference>
<dbReference type="Proteomes" id="UP000752814">
    <property type="component" value="Unassembled WGS sequence"/>
</dbReference>
<keyword evidence="1" id="KW-0808">Transferase</keyword>
<protein>
    <recommendedName>
        <fullName evidence="3">N-acetyltransferase domain-containing protein</fullName>
    </recommendedName>
</protein>
<dbReference type="PANTHER" id="PTHR23091">
    <property type="entry name" value="N-TERMINAL ACETYLTRANSFERASE"/>
    <property type="match status" value="1"/>
</dbReference>
<dbReference type="Pfam" id="PF00583">
    <property type="entry name" value="Acetyltransf_1"/>
    <property type="match status" value="1"/>
</dbReference>
<dbReference type="EMBL" id="LVVT01000005">
    <property type="protein sequence ID" value="TQS84204.1"/>
    <property type="molecule type" value="Genomic_DNA"/>
</dbReference>
<dbReference type="PROSITE" id="PS51186">
    <property type="entry name" value="GNAT"/>
    <property type="match status" value="1"/>
</dbReference>
<feature type="domain" description="N-acetyltransferase" evidence="3">
    <location>
        <begin position="15"/>
        <end position="159"/>
    </location>
</feature>
<dbReference type="Gene3D" id="3.40.630.30">
    <property type="match status" value="1"/>
</dbReference>
<dbReference type="PANTHER" id="PTHR23091:SF4">
    <property type="entry name" value="N-TERMINAL AMINO-ACID N(ALPHA)-ACETYLTRANSFERASE NATA"/>
    <property type="match status" value="1"/>
</dbReference>
<dbReference type="SUPFAM" id="SSF55729">
    <property type="entry name" value="Acyl-CoA N-acyltransferases (Nat)"/>
    <property type="match status" value="1"/>
</dbReference>
<dbReference type="GeneID" id="41323564"/>
<proteinExistence type="predicted"/>
<dbReference type="RefSeq" id="WP_020449032.1">
    <property type="nucleotide sequence ID" value="NZ_CAYBCC010000013.1"/>
</dbReference>
<dbReference type="GO" id="GO:0004596">
    <property type="term" value="F:protein-N-terminal amino-acid acetyltransferase activity"/>
    <property type="evidence" value="ECO:0007669"/>
    <property type="project" value="InterPro"/>
</dbReference>
<name>A0A8J8PEC0_9ARCH</name>
<comment type="caution">
    <text evidence="4">The sequence shown here is derived from an EMBL/GenBank/DDBJ whole genome shotgun (WGS) entry which is preliminary data.</text>
</comment>
<organism evidence="4 5">
    <name type="scientific">Candidatus Methanomassiliicoccus intestinalis</name>
    <dbReference type="NCBI Taxonomy" id="1406512"/>
    <lineage>
        <taxon>Archaea</taxon>
        <taxon>Methanobacteriati</taxon>
        <taxon>Thermoplasmatota</taxon>
        <taxon>Thermoplasmata</taxon>
        <taxon>Methanomassiliicoccales</taxon>
        <taxon>Methanomassiliicoccaceae</taxon>
        <taxon>Methanomassiliicoccus</taxon>
    </lineage>
</organism>
<dbReference type="InterPro" id="IPR045047">
    <property type="entry name" value="Ard1-like"/>
</dbReference>
<dbReference type="InterPro" id="IPR000182">
    <property type="entry name" value="GNAT_dom"/>
</dbReference>
<evidence type="ECO:0000313" key="5">
    <source>
        <dbReference type="Proteomes" id="UP000752814"/>
    </source>
</evidence>
<keyword evidence="2" id="KW-0012">Acyltransferase</keyword>